<organism evidence="2 3">
    <name type="scientific">Synaphobranchus kaupii</name>
    <name type="common">Kaup's arrowtooth eel</name>
    <dbReference type="NCBI Taxonomy" id="118154"/>
    <lineage>
        <taxon>Eukaryota</taxon>
        <taxon>Metazoa</taxon>
        <taxon>Chordata</taxon>
        <taxon>Craniata</taxon>
        <taxon>Vertebrata</taxon>
        <taxon>Euteleostomi</taxon>
        <taxon>Actinopterygii</taxon>
        <taxon>Neopterygii</taxon>
        <taxon>Teleostei</taxon>
        <taxon>Anguilliformes</taxon>
        <taxon>Synaphobranchidae</taxon>
        <taxon>Synaphobranchus</taxon>
    </lineage>
</organism>
<gene>
    <name evidence="2" type="ORF">SKAU_G00248350</name>
</gene>
<dbReference type="Proteomes" id="UP001152622">
    <property type="component" value="Chromosome 9"/>
</dbReference>
<dbReference type="AlphaFoldDB" id="A0A9Q1F2K5"/>
<evidence type="ECO:0000256" key="1">
    <source>
        <dbReference type="SAM" id="MobiDB-lite"/>
    </source>
</evidence>
<proteinExistence type="predicted"/>
<accession>A0A9Q1F2K5</accession>
<dbReference type="EMBL" id="JAINUF010000009">
    <property type="protein sequence ID" value="KAJ8349705.1"/>
    <property type="molecule type" value="Genomic_DNA"/>
</dbReference>
<dbReference type="PANTHER" id="PTHR31025">
    <property type="entry name" value="SI:CH211-196P9.1-RELATED"/>
    <property type="match status" value="1"/>
</dbReference>
<protein>
    <submittedName>
        <fullName evidence="2">Uncharacterized protein</fullName>
    </submittedName>
</protein>
<dbReference type="OrthoDB" id="6512834at2759"/>
<feature type="region of interest" description="Disordered" evidence="1">
    <location>
        <begin position="25"/>
        <end position="60"/>
    </location>
</feature>
<evidence type="ECO:0000313" key="3">
    <source>
        <dbReference type="Proteomes" id="UP001152622"/>
    </source>
</evidence>
<dbReference type="PANTHER" id="PTHR31025:SF27">
    <property type="entry name" value="SI:CH211-193K19.2-RELATED"/>
    <property type="match status" value="1"/>
</dbReference>
<reference evidence="2" key="1">
    <citation type="journal article" date="2023" name="Science">
        <title>Genome structures resolve the early diversification of teleost fishes.</title>
        <authorList>
            <person name="Parey E."/>
            <person name="Louis A."/>
            <person name="Montfort J."/>
            <person name="Bouchez O."/>
            <person name="Roques C."/>
            <person name="Iampietro C."/>
            <person name="Lluch J."/>
            <person name="Castinel A."/>
            <person name="Donnadieu C."/>
            <person name="Desvignes T."/>
            <person name="Floi Bucao C."/>
            <person name="Jouanno E."/>
            <person name="Wen M."/>
            <person name="Mejri S."/>
            <person name="Dirks R."/>
            <person name="Jansen H."/>
            <person name="Henkel C."/>
            <person name="Chen W.J."/>
            <person name="Zahm M."/>
            <person name="Cabau C."/>
            <person name="Klopp C."/>
            <person name="Thompson A.W."/>
            <person name="Robinson-Rechavi M."/>
            <person name="Braasch I."/>
            <person name="Lecointre G."/>
            <person name="Bobe J."/>
            <person name="Postlethwait J.H."/>
            <person name="Berthelot C."/>
            <person name="Roest Crollius H."/>
            <person name="Guiguen Y."/>
        </authorList>
    </citation>
    <scope>NUCLEOTIDE SEQUENCE</scope>
    <source>
        <strain evidence="2">WJC10195</strain>
    </source>
</reference>
<keyword evidence="3" id="KW-1185">Reference proteome</keyword>
<comment type="caution">
    <text evidence="2">The sequence shown here is derived from an EMBL/GenBank/DDBJ whole genome shotgun (WGS) entry which is preliminary data.</text>
</comment>
<evidence type="ECO:0000313" key="2">
    <source>
        <dbReference type="EMBL" id="KAJ8349705.1"/>
    </source>
</evidence>
<name>A0A9Q1F2K5_SYNKA</name>
<sequence>MKYKLGNYRSKLRQAGCIEVSINRKRRNDGDDGASPSLKRANRGEINHVPDHPDNHTDDSLEEERLALVEEFKKRNKNVALIKQQMELTFSLRRKEIVDLEPMVSEVRERWPALFCEAEIREEFHRITNKNLIDDFRAAINQHTPGLHRLYRARRTAFLPAMDQLLNRLDEETSDITAHRQTAALKGLPLYLRDSHEKLFRNCLDTDPEEEQTKGLIVGILTVLEDDDSSAPARIMNIAVILEEDIVLQDLPDLPTAFAFLFGLIYALNLQYPKELRYTFETIQKVFMELGTDLSARTDVTEFEMWLQDYLNIKPRQNLVTHLAAIGGSDPKRVTWNILAHLFADNVAKMINWKGANGKLSFAAMAAKVIVIWAVRKNQLTQNATNNDIGKNVHSMIWLSIRPGWRTQVSRYCCQSSSVKRRITSPTHSRYCSLDSC</sequence>
<feature type="compositionally biased region" description="Basic and acidic residues" evidence="1">
    <location>
        <begin position="42"/>
        <end position="60"/>
    </location>
</feature>